<name>A0ABY9KVT7_9BACI</name>
<accession>A0ABY9KVT7</accession>
<evidence type="ECO:0000313" key="2">
    <source>
        <dbReference type="Proteomes" id="UP001180087"/>
    </source>
</evidence>
<dbReference type="Proteomes" id="UP001180087">
    <property type="component" value="Chromosome"/>
</dbReference>
<gene>
    <name evidence="1" type="ORF">QR721_01760</name>
</gene>
<dbReference type="EMBL" id="CP129113">
    <property type="protein sequence ID" value="WLV24989.1"/>
    <property type="molecule type" value="Genomic_DNA"/>
</dbReference>
<reference evidence="1" key="1">
    <citation type="submission" date="2023-06" db="EMBL/GenBank/DDBJ databases">
        <title>A Treasure from Seagulls: Isolation and Description of Aciduricobacillus qingdaonensis gen. nov., sp. nov., a Rare Obligately Uric Acid-utilizing Member in the Family Bacillaceae.</title>
        <authorList>
            <person name="Liu W."/>
            <person name="Wang B."/>
        </authorList>
    </citation>
    <scope>NUCLEOTIDE SEQUENCE</scope>
    <source>
        <strain evidence="1">44XB</strain>
    </source>
</reference>
<organism evidence="1 2">
    <name type="scientific">Aciduricibacillus chroicocephali</name>
    <dbReference type="NCBI Taxonomy" id="3054939"/>
    <lineage>
        <taxon>Bacteria</taxon>
        <taxon>Bacillati</taxon>
        <taxon>Bacillota</taxon>
        <taxon>Bacilli</taxon>
        <taxon>Bacillales</taxon>
        <taxon>Bacillaceae</taxon>
        <taxon>Aciduricibacillus</taxon>
    </lineage>
</organism>
<dbReference type="RefSeq" id="WP_348028574.1">
    <property type="nucleotide sequence ID" value="NZ_CP129113.1"/>
</dbReference>
<keyword evidence="2" id="KW-1185">Reference proteome</keyword>
<protein>
    <submittedName>
        <fullName evidence="1">Integrase</fullName>
    </submittedName>
</protein>
<proteinExistence type="predicted"/>
<evidence type="ECO:0000313" key="1">
    <source>
        <dbReference type="EMBL" id="WLV24989.1"/>
    </source>
</evidence>
<sequence>MSKRIEKKRIRKLIENTIKTVQMKVPTGIQRTGVNMSYDYIEDRVYVDCERVTKAHSEMKAPVLLEEYIKTLTIHELGHAIDRDSLLSSMNRMIEIAKLKRKHAFIERREKLELFSVDIEAHEMDIEFEKTAWNNARLLNKKYHVVSEEVFDQIEAHSMSSYMNFYEKDLITYKRLVAAERMKERPIETIEITGQIPV</sequence>